<evidence type="ECO:0008006" key="3">
    <source>
        <dbReference type="Google" id="ProtNLM"/>
    </source>
</evidence>
<protein>
    <recommendedName>
        <fullName evidence="3">DUF2187 domain-containing protein</fullName>
    </recommendedName>
</protein>
<evidence type="ECO:0000313" key="1">
    <source>
        <dbReference type="EMBL" id="MFB9759121.1"/>
    </source>
</evidence>
<dbReference type="EMBL" id="JBHMAF010000060">
    <property type="protein sequence ID" value="MFB9759121.1"/>
    <property type="molecule type" value="Genomic_DNA"/>
</dbReference>
<dbReference type="RefSeq" id="WP_379949416.1">
    <property type="nucleotide sequence ID" value="NZ_JBHMAF010000060.1"/>
</dbReference>
<gene>
    <name evidence="1" type="ORF">ACFFMS_11740</name>
</gene>
<dbReference type="Proteomes" id="UP001589609">
    <property type="component" value="Unassembled WGS sequence"/>
</dbReference>
<accession>A0ABV5WET4</accession>
<evidence type="ECO:0000313" key="2">
    <source>
        <dbReference type="Proteomes" id="UP001589609"/>
    </source>
</evidence>
<proteinExistence type="predicted"/>
<organism evidence="1 2">
    <name type="scientific">Ectobacillus funiculus</name>
    <dbReference type="NCBI Taxonomy" id="137993"/>
    <lineage>
        <taxon>Bacteria</taxon>
        <taxon>Bacillati</taxon>
        <taxon>Bacillota</taxon>
        <taxon>Bacilli</taxon>
        <taxon>Bacillales</taxon>
        <taxon>Bacillaceae</taxon>
        <taxon>Ectobacillus</taxon>
    </lineage>
</organism>
<reference evidence="1 2" key="1">
    <citation type="submission" date="2024-09" db="EMBL/GenBank/DDBJ databases">
        <authorList>
            <person name="Sun Q."/>
            <person name="Mori K."/>
        </authorList>
    </citation>
    <scope>NUCLEOTIDE SEQUENCE [LARGE SCALE GENOMIC DNA]</scope>
    <source>
        <strain evidence="1 2">JCM 11201</strain>
    </source>
</reference>
<comment type="caution">
    <text evidence="1">The sequence shown here is derived from an EMBL/GenBank/DDBJ whole genome shotgun (WGS) entry which is preliminary data.</text>
</comment>
<sequence>MNELGVADFKSKVKIGDEISVATVLKDYDNENIHYRGEVLEFKDTWFILKEDRIKHIIDYKDVYWHSAE</sequence>
<keyword evidence="2" id="KW-1185">Reference proteome</keyword>
<name>A0ABV5WET4_9BACI</name>